<dbReference type="Proteomes" id="UP000839597">
    <property type="component" value="Unassembled WGS sequence"/>
</dbReference>
<evidence type="ECO:0000313" key="1">
    <source>
        <dbReference type="EMBL" id="EBR8435087.1"/>
    </source>
</evidence>
<accession>A0A5U8JAH9</accession>
<dbReference type="AlphaFoldDB" id="A0A5U8JAH9"/>
<sequence>MSSFQTRQPDPQPQPRILRMRELTRTVGLSRSTIYEKLNPKSRYYDETFPKPVRLGTSSVGWRSTSVDEWIASRSV</sequence>
<dbReference type="InterPro" id="IPR052931">
    <property type="entry name" value="Prophage_regulatory_activator"/>
</dbReference>
<dbReference type="PANTHER" id="PTHR36154">
    <property type="entry name" value="DNA-BINDING TRANSCRIPTIONAL ACTIVATOR ALPA"/>
    <property type="match status" value="1"/>
</dbReference>
<dbReference type="EMBL" id="AAGTPA010000023">
    <property type="protein sequence ID" value="EBR8435087.1"/>
    <property type="molecule type" value="Genomic_DNA"/>
</dbReference>
<name>A0A5U8JAH9_SALET</name>
<reference evidence="1" key="1">
    <citation type="submission" date="2018-06" db="EMBL/GenBank/DDBJ databases">
        <authorList>
            <person name="Ashton P.M."/>
            <person name="Dallman T."/>
            <person name="Nair S."/>
            <person name="De Pinna E."/>
            <person name="Peters T."/>
            <person name="Grant K."/>
        </authorList>
    </citation>
    <scope>NUCLEOTIDE SEQUENCE [LARGE SCALE GENOMIC DNA]</scope>
    <source>
        <strain evidence="1">449454</strain>
    </source>
</reference>
<dbReference type="InterPro" id="IPR010260">
    <property type="entry name" value="AlpA"/>
</dbReference>
<dbReference type="Gene3D" id="1.10.238.160">
    <property type="match status" value="1"/>
</dbReference>
<gene>
    <name evidence="1" type="ORF">DOI44_19075</name>
</gene>
<dbReference type="Pfam" id="PF05930">
    <property type="entry name" value="Phage_AlpA"/>
    <property type="match status" value="1"/>
</dbReference>
<protein>
    <recommendedName>
        <fullName evidence="2">AlpA family phage regulatory protein</fullName>
    </recommendedName>
</protein>
<organism evidence="1">
    <name type="scientific">Salmonella enterica subsp. enterica serovar Panama</name>
    <dbReference type="NCBI Taxonomy" id="29472"/>
    <lineage>
        <taxon>Bacteria</taxon>
        <taxon>Pseudomonadati</taxon>
        <taxon>Pseudomonadota</taxon>
        <taxon>Gammaproteobacteria</taxon>
        <taxon>Enterobacterales</taxon>
        <taxon>Enterobacteriaceae</taxon>
        <taxon>Salmonella</taxon>
    </lineage>
</organism>
<proteinExistence type="predicted"/>
<evidence type="ECO:0008006" key="2">
    <source>
        <dbReference type="Google" id="ProtNLM"/>
    </source>
</evidence>
<comment type="caution">
    <text evidence="1">The sequence shown here is derived from an EMBL/GenBank/DDBJ whole genome shotgun (WGS) entry which is preliminary data.</text>
</comment>
<dbReference type="PANTHER" id="PTHR36154:SF1">
    <property type="entry name" value="DNA-BINDING TRANSCRIPTIONAL ACTIVATOR ALPA"/>
    <property type="match status" value="1"/>
</dbReference>